<dbReference type="PANTHER" id="PTHR11511:SF4">
    <property type="entry name" value="PHENOLOXIDASE 2-RELATED"/>
    <property type="match status" value="1"/>
</dbReference>
<keyword evidence="6" id="KW-0503">Monooxygenase</keyword>
<comment type="cofactor">
    <cofactor evidence="1">
        <name>Cu(2+)</name>
        <dbReference type="ChEBI" id="CHEBI:29036"/>
    </cofactor>
</comment>
<evidence type="ECO:0000256" key="1">
    <source>
        <dbReference type="ARBA" id="ARBA00001973"/>
    </source>
</evidence>
<evidence type="ECO:0000259" key="7">
    <source>
        <dbReference type="Pfam" id="PF00372"/>
    </source>
</evidence>
<evidence type="ECO:0000256" key="6">
    <source>
        <dbReference type="ARBA" id="ARBA00023033"/>
    </source>
</evidence>
<dbReference type="AlphaFoldDB" id="A0A6P7FJQ8"/>
<organism evidence="8">
    <name type="scientific">Diabrotica virgifera virgifera</name>
    <name type="common">western corn rootworm</name>
    <dbReference type="NCBI Taxonomy" id="50390"/>
    <lineage>
        <taxon>Eukaryota</taxon>
        <taxon>Metazoa</taxon>
        <taxon>Ecdysozoa</taxon>
        <taxon>Arthropoda</taxon>
        <taxon>Hexapoda</taxon>
        <taxon>Insecta</taxon>
        <taxon>Pterygota</taxon>
        <taxon>Neoptera</taxon>
        <taxon>Endopterygota</taxon>
        <taxon>Coleoptera</taxon>
        <taxon>Polyphaga</taxon>
        <taxon>Cucujiformia</taxon>
        <taxon>Chrysomeloidea</taxon>
        <taxon>Chrysomelidae</taxon>
        <taxon>Galerucinae</taxon>
        <taxon>Diabroticina</taxon>
        <taxon>Diabroticites</taxon>
        <taxon>Diabrotica</taxon>
    </lineage>
</organism>
<evidence type="ECO:0000256" key="2">
    <source>
        <dbReference type="ARBA" id="ARBA00009928"/>
    </source>
</evidence>
<keyword evidence="5" id="KW-0186">Copper</keyword>
<protein>
    <submittedName>
        <fullName evidence="8">Phenoloxidase 1-like</fullName>
    </submittedName>
</protein>
<proteinExistence type="inferred from homology"/>
<dbReference type="RefSeq" id="XP_028136211.1">
    <property type="nucleotide sequence ID" value="XM_028280410.1"/>
</dbReference>
<dbReference type="GO" id="GO:0006582">
    <property type="term" value="P:melanin metabolic process"/>
    <property type="evidence" value="ECO:0007669"/>
    <property type="project" value="UniProtKB-ARBA"/>
</dbReference>
<dbReference type="GO" id="GO:0004503">
    <property type="term" value="F:tyrosinase activity"/>
    <property type="evidence" value="ECO:0007669"/>
    <property type="project" value="UniProtKB-ARBA"/>
</dbReference>
<keyword evidence="3" id="KW-0479">Metal-binding</keyword>
<keyword evidence="4" id="KW-0560">Oxidoreductase</keyword>
<evidence type="ECO:0000313" key="8">
    <source>
        <dbReference type="RefSeq" id="XP_028136211.1"/>
    </source>
</evidence>
<dbReference type="Gene3D" id="1.10.1280.10">
    <property type="entry name" value="Di-copper center containing domain from catechol oxidase"/>
    <property type="match status" value="1"/>
</dbReference>
<accession>A0A6P7FJQ8</accession>
<dbReference type="InParanoid" id="A0A6P7FJQ8"/>
<dbReference type="InterPro" id="IPR013788">
    <property type="entry name" value="Hemocyanin/hexamerin"/>
</dbReference>
<name>A0A6P7FJQ8_DIAVI</name>
<dbReference type="InterPro" id="IPR008922">
    <property type="entry name" value="Di-copper_centre_dom_sf"/>
</dbReference>
<evidence type="ECO:0000256" key="4">
    <source>
        <dbReference type="ARBA" id="ARBA00023002"/>
    </source>
</evidence>
<dbReference type="SUPFAM" id="SSF48056">
    <property type="entry name" value="Di-copper centre-containing domain"/>
    <property type="match status" value="1"/>
</dbReference>
<dbReference type="PANTHER" id="PTHR11511">
    <property type="entry name" value="LARVAL STORAGE PROTEIN/PHENOLOXIDASE"/>
    <property type="match status" value="1"/>
</dbReference>
<comment type="similarity">
    <text evidence="2">Belongs to the tyrosinase family.</text>
</comment>
<feature type="domain" description="Hemocyanin middle" evidence="7">
    <location>
        <begin position="3"/>
        <end position="149"/>
    </location>
</feature>
<gene>
    <name evidence="8" type="primary">LOC114330958</name>
</gene>
<evidence type="ECO:0000256" key="3">
    <source>
        <dbReference type="ARBA" id="ARBA00022723"/>
    </source>
</evidence>
<sequence length="207" mass="24463">MIYNFERLCHNMKRTERFINWRQPIKEAYFPKLDSLVSSRAWPSRVADQTLSNLKREVDQITLDVDDLERWRDRIFEAIQSGKVKHRNGQIILLDEATGIDTLGNMVESSILSPNRDFYGDIHNMGHVFTSYIHDPDHRHLVSSFRLMKQFVKALDQNRPCFEYLSSKFLTFSKEKFKAGIFYVSQIRQLFPDNLGDLSEEQGERFH</sequence>
<dbReference type="Pfam" id="PF00372">
    <property type="entry name" value="Hemocyanin_M"/>
    <property type="match status" value="1"/>
</dbReference>
<dbReference type="GO" id="GO:0046872">
    <property type="term" value="F:metal ion binding"/>
    <property type="evidence" value="ECO:0007669"/>
    <property type="project" value="UniProtKB-KW"/>
</dbReference>
<reference evidence="8" key="1">
    <citation type="submission" date="2025-08" db="UniProtKB">
        <authorList>
            <consortium name="RefSeq"/>
        </authorList>
    </citation>
    <scope>IDENTIFICATION</scope>
    <source>
        <tissue evidence="8">Whole insect</tissue>
    </source>
</reference>
<evidence type="ECO:0000256" key="5">
    <source>
        <dbReference type="ARBA" id="ARBA00023008"/>
    </source>
</evidence>
<dbReference type="InterPro" id="IPR000896">
    <property type="entry name" value="Hemocyanin/hexamerin_mid_dom"/>
</dbReference>